<dbReference type="Gene3D" id="3.40.50.1820">
    <property type="entry name" value="alpha/beta hydrolase"/>
    <property type="match status" value="1"/>
</dbReference>
<name>A0A4R7ZSL4_9FIRM</name>
<dbReference type="EMBL" id="SODD01000011">
    <property type="protein sequence ID" value="TDW20625.1"/>
    <property type="molecule type" value="Genomic_DNA"/>
</dbReference>
<comment type="caution">
    <text evidence="1">The sequence shown here is derived from an EMBL/GenBank/DDBJ whole genome shotgun (WGS) entry which is preliminary data.</text>
</comment>
<organism evidence="1 2">
    <name type="scientific">Breznakia blatticola</name>
    <dbReference type="NCBI Taxonomy" id="1754012"/>
    <lineage>
        <taxon>Bacteria</taxon>
        <taxon>Bacillati</taxon>
        <taxon>Bacillota</taxon>
        <taxon>Erysipelotrichia</taxon>
        <taxon>Erysipelotrichales</taxon>
        <taxon>Erysipelotrichaceae</taxon>
        <taxon>Breznakia</taxon>
    </lineage>
</organism>
<protein>
    <submittedName>
        <fullName evidence="1">DUF2974 family protein</fullName>
    </submittedName>
</protein>
<dbReference type="Proteomes" id="UP000294743">
    <property type="component" value="Unassembled WGS sequence"/>
</dbReference>
<evidence type="ECO:0000313" key="2">
    <source>
        <dbReference type="Proteomes" id="UP000294743"/>
    </source>
</evidence>
<keyword evidence="2" id="KW-1185">Reference proteome</keyword>
<dbReference type="OrthoDB" id="9769481at2"/>
<reference evidence="1 2" key="1">
    <citation type="submission" date="2019-03" db="EMBL/GenBank/DDBJ databases">
        <title>Genomic Encyclopedia of Type Strains, Phase IV (KMG-IV): sequencing the most valuable type-strain genomes for metagenomic binning, comparative biology and taxonomic classification.</title>
        <authorList>
            <person name="Goeker M."/>
        </authorList>
    </citation>
    <scope>NUCLEOTIDE SEQUENCE [LARGE SCALE GENOMIC DNA]</scope>
    <source>
        <strain evidence="1 2">DSM 28867</strain>
    </source>
</reference>
<evidence type="ECO:0000313" key="1">
    <source>
        <dbReference type="EMBL" id="TDW20625.1"/>
    </source>
</evidence>
<dbReference type="Pfam" id="PF11187">
    <property type="entry name" value="Mbeg1-like"/>
    <property type="match status" value="1"/>
</dbReference>
<proteinExistence type="predicted"/>
<gene>
    <name evidence="1" type="ORF">EDD63_11138</name>
</gene>
<dbReference type="InterPro" id="IPR029058">
    <property type="entry name" value="AB_hydrolase_fold"/>
</dbReference>
<accession>A0A4R7ZSL4</accession>
<dbReference type="AlphaFoldDB" id="A0A4R7ZSL4"/>
<dbReference type="InterPro" id="IPR024499">
    <property type="entry name" value="Mbeg1-like"/>
</dbReference>
<dbReference type="SUPFAM" id="SSF53474">
    <property type="entry name" value="alpha/beta-Hydrolases"/>
    <property type="match status" value="1"/>
</dbReference>
<sequence>MSDIFRYIQKYQNRSLNELPFTHVDALILAQLSYIEYKELRDVYKKPKLKQIAHLLDLQEVEAGYLSGKDNRRLLLALAHAKRYQNIQLINETKIIKEETCEQFHALTFSYKQMYYIVFEGTDTSILGWKEDLHMLLYPAVPAQQDGVLYLEQMLKYPFKKAIVIGHSKGGSIATYASLHANKKVQRKIQAIYNFDGPALQSIESLEPIQNRYYKFVTQATFFGLFFENEENYRIVKSNERWLLQHNLYTWMIEDADFIYLDQLDNRFYQINRKARDALLSLTHQERETFIISLSEILEDNQITDVAQLTDSWPQTSIMLLRSLTKVEKEKRDAIMKTVGLVVSEMLRR</sequence>